<feature type="domain" description="ABC transmembrane type-1" evidence="8">
    <location>
        <begin position="99"/>
        <end position="312"/>
    </location>
</feature>
<keyword evidence="3" id="KW-1003">Cell membrane</keyword>
<dbReference type="PANTHER" id="PTHR43163">
    <property type="entry name" value="DIPEPTIDE TRANSPORT SYSTEM PERMEASE PROTEIN DPPB-RELATED"/>
    <property type="match status" value="1"/>
</dbReference>
<evidence type="ECO:0000256" key="2">
    <source>
        <dbReference type="ARBA" id="ARBA00022448"/>
    </source>
</evidence>
<dbReference type="GO" id="GO:0005886">
    <property type="term" value="C:plasma membrane"/>
    <property type="evidence" value="ECO:0007669"/>
    <property type="project" value="UniProtKB-SubCell"/>
</dbReference>
<feature type="transmembrane region" description="Helical" evidence="7">
    <location>
        <begin position="293"/>
        <end position="312"/>
    </location>
</feature>
<accession>A0A1M6PW15</accession>
<evidence type="ECO:0000259" key="8">
    <source>
        <dbReference type="PROSITE" id="PS50928"/>
    </source>
</evidence>
<dbReference type="Pfam" id="PF00528">
    <property type="entry name" value="BPD_transp_1"/>
    <property type="match status" value="1"/>
</dbReference>
<feature type="transmembrane region" description="Helical" evidence="7">
    <location>
        <begin position="247"/>
        <end position="273"/>
    </location>
</feature>
<evidence type="ECO:0000256" key="7">
    <source>
        <dbReference type="RuleBase" id="RU363032"/>
    </source>
</evidence>
<evidence type="ECO:0000256" key="3">
    <source>
        <dbReference type="ARBA" id="ARBA00022475"/>
    </source>
</evidence>
<evidence type="ECO:0000256" key="1">
    <source>
        <dbReference type="ARBA" id="ARBA00004651"/>
    </source>
</evidence>
<reference evidence="10" key="1">
    <citation type="submission" date="2016-11" db="EMBL/GenBank/DDBJ databases">
        <authorList>
            <person name="Varghese N."/>
            <person name="Submissions S."/>
        </authorList>
    </citation>
    <scope>NUCLEOTIDE SEQUENCE [LARGE SCALE GENOMIC DNA]</scope>
    <source>
        <strain evidence="10">DX253</strain>
    </source>
</reference>
<keyword evidence="10" id="KW-1185">Reference proteome</keyword>
<organism evidence="9 10">
    <name type="scientific">Haladaptatus paucihalophilus DX253</name>
    <dbReference type="NCBI Taxonomy" id="797209"/>
    <lineage>
        <taxon>Archaea</taxon>
        <taxon>Methanobacteriati</taxon>
        <taxon>Methanobacteriota</taxon>
        <taxon>Stenosarchaea group</taxon>
        <taxon>Halobacteria</taxon>
        <taxon>Halobacteriales</taxon>
        <taxon>Haladaptataceae</taxon>
        <taxon>Haladaptatus</taxon>
    </lineage>
</organism>
<feature type="transmembrane region" description="Helical" evidence="7">
    <location>
        <begin position="136"/>
        <end position="159"/>
    </location>
</feature>
<keyword evidence="2 7" id="KW-0813">Transport</keyword>
<dbReference type="InterPro" id="IPR000515">
    <property type="entry name" value="MetI-like"/>
</dbReference>
<dbReference type="GeneID" id="300001258"/>
<evidence type="ECO:0000313" key="10">
    <source>
        <dbReference type="Proteomes" id="UP000184203"/>
    </source>
</evidence>
<comment type="similarity">
    <text evidence="7">Belongs to the binding-protein-dependent transport system permease family.</text>
</comment>
<evidence type="ECO:0000256" key="5">
    <source>
        <dbReference type="ARBA" id="ARBA00022989"/>
    </source>
</evidence>
<proteinExistence type="inferred from homology"/>
<comment type="subcellular location">
    <subcellularLocation>
        <location evidence="1 7">Cell membrane</location>
        <topology evidence="1 7">Multi-pass membrane protein</topology>
    </subcellularLocation>
</comment>
<dbReference type="GO" id="GO:0055085">
    <property type="term" value="P:transmembrane transport"/>
    <property type="evidence" value="ECO:0007669"/>
    <property type="project" value="InterPro"/>
</dbReference>
<feature type="transmembrane region" description="Helical" evidence="7">
    <location>
        <begin position="103"/>
        <end position="124"/>
    </location>
</feature>
<feature type="transmembrane region" description="Helical" evidence="7">
    <location>
        <begin position="12"/>
        <end position="31"/>
    </location>
</feature>
<keyword evidence="5 7" id="KW-1133">Transmembrane helix</keyword>
<dbReference type="RefSeq" id="WP_232423691.1">
    <property type="nucleotide sequence ID" value="NZ_AEMG01000006.1"/>
</dbReference>
<dbReference type="Gene3D" id="1.10.3720.10">
    <property type="entry name" value="MetI-like"/>
    <property type="match status" value="1"/>
</dbReference>
<protein>
    <submittedName>
        <fullName evidence="9">Peptide/nickel transport system permease protein</fullName>
    </submittedName>
</protein>
<dbReference type="Proteomes" id="UP000184203">
    <property type="component" value="Unassembled WGS sequence"/>
</dbReference>
<feature type="transmembrane region" description="Helical" evidence="7">
    <location>
        <begin position="189"/>
        <end position="211"/>
    </location>
</feature>
<dbReference type="EMBL" id="FRAN01000001">
    <property type="protein sequence ID" value="SHK12102.1"/>
    <property type="molecule type" value="Genomic_DNA"/>
</dbReference>
<dbReference type="Pfam" id="PF19300">
    <property type="entry name" value="BPD_transp_1_N"/>
    <property type="match status" value="1"/>
</dbReference>
<dbReference type="InterPro" id="IPR045621">
    <property type="entry name" value="BPD_transp_1_N"/>
</dbReference>
<keyword evidence="6 7" id="KW-0472">Membrane</keyword>
<dbReference type="SUPFAM" id="SSF161098">
    <property type="entry name" value="MetI-like"/>
    <property type="match status" value="1"/>
</dbReference>
<evidence type="ECO:0000313" key="9">
    <source>
        <dbReference type="EMBL" id="SHK12102.1"/>
    </source>
</evidence>
<name>A0A1M6PW15_HALPU</name>
<dbReference type="PROSITE" id="PS50928">
    <property type="entry name" value="ABC_TM1"/>
    <property type="match status" value="1"/>
</dbReference>
<dbReference type="CDD" id="cd06261">
    <property type="entry name" value="TM_PBP2"/>
    <property type="match status" value="1"/>
</dbReference>
<evidence type="ECO:0000256" key="6">
    <source>
        <dbReference type="ARBA" id="ARBA00023136"/>
    </source>
</evidence>
<sequence length="328" mass="37440">MTRISTRYLAKRLIVSYLTLLVIMTILFVLIRSMPGTFISQMITPEMKPAQIARLQEQWGLNEPLWRQYVDFMINYQTGNFGRSPTKQVPVWDIIIRRFPRTIILFGAGFVISYTVGPLVGMYLGWWRGTNKDKFIYTSGLTMYSMPAFWISWLFIWLFDYKLQWLKSAYMVDQFGVQDWTPMVAMGSILHHIALPLFSIAFVGWVGSMLVMRPSMNNVTGEDYVFLARAKGLSERTVLMKHAARNALIPVATQAIVGLAFLVDGSVIIEQVFSWPGIGDMLVSAVFAQDYPITQAAFFLLAVMIITMRLVTDIAYTFLDPRIKFGGE</sequence>
<keyword evidence="4 7" id="KW-0812">Transmembrane</keyword>
<dbReference type="PANTHER" id="PTHR43163:SF6">
    <property type="entry name" value="DIPEPTIDE TRANSPORT SYSTEM PERMEASE PROTEIN DPPB-RELATED"/>
    <property type="match status" value="1"/>
</dbReference>
<dbReference type="InterPro" id="IPR035906">
    <property type="entry name" value="MetI-like_sf"/>
</dbReference>
<gene>
    <name evidence="9" type="ORF">SAMN05444342_0651</name>
</gene>
<evidence type="ECO:0000256" key="4">
    <source>
        <dbReference type="ARBA" id="ARBA00022692"/>
    </source>
</evidence>
<dbReference type="AlphaFoldDB" id="A0A1M6PW15"/>